<evidence type="ECO:0000313" key="3">
    <source>
        <dbReference type="EMBL" id="NYZ68382.1"/>
    </source>
</evidence>
<dbReference type="Gene3D" id="1.20.140.10">
    <property type="entry name" value="Butyryl-CoA Dehydrogenase, subunit A, domain 3"/>
    <property type="match status" value="1"/>
</dbReference>
<dbReference type="InterPro" id="IPR013107">
    <property type="entry name" value="Acyl-CoA_DH_C"/>
</dbReference>
<evidence type="ECO:0000313" key="4">
    <source>
        <dbReference type="Proteomes" id="UP000569732"/>
    </source>
</evidence>
<dbReference type="AlphaFoldDB" id="A0A853I9E8"/>
<dbReference type="Proteomes" id="UP000569732">
    <property type="component" value="Unassembled WGS sequence"/>
</dbReference>
<dbReference type="PIRSF" id="PIRSF016578">
    <property type="entry name" value="HsaA"/>
    <property type="match status" value="1"/>
</dbReference>
<dbReference type="GO" id="GO:0016627">
    <property type="term" value="F:oxidoreductase activity, acting on the CH-CH group of donors"/>
    <property type="evidence" value="ECO:0007669"/>
    <property type="project" value="InterPro"/>
</dbReference>
<organism evidence="3 4">
    <name type="scientific">Spartinivicinus marinus</name>
    <dbReference type="NCBI Taxonomy" id="2994442"/>
    <lineage>
        <taxon>Bacteria</taxon>
        <taxon>Pseudomonadati</taxon>
        <taxon>Pseudomonadota</taxon>
        <taxon>Gammaproteobacteria</taxon>
        <taxon>Oceanospirillales</taxon>
        <taxon>Zooshikellaceae</taxon>
        <taxon>Spartinivicinus</taxon>
    </lineage>
</organism>
<proteinExistence type="predicted"/>
<dbReference type="InterPro" id="IPR009100">
    <property type="entry name" value="AcylCoA_DH/oxidase_NM_dom_sf"/>
</dbReference>
<protein>
    <recommendedName>
        <fullName evidence="2">Acyl-CoA dehydrogenase C-terminal domain-containing protein</fullName>
    </recommendedName>
</protein>
<dbReference type="EMBL" id="JACCKB010000041">
    <property type="protein sequence ID" value="NYZ68382.1"/>
    <property type="molecule type" value="Genomic_DNA"/>
</dbReference>
<dbReference type="Pfam" id="PF08028">
    <property type="entry name" value="Acyl-CoA_dh_2"/>
    <property type="match status" value="1"/>
</dbReference>
<dbReference type="InterPro" id="IPR036250">
    <property type="entry name" value="AcylCo_DH-like_C"/>
</dbReference>
<dbReference type="InterPro" id="IPR046373">
    <property type="entry name" value="Acyl-CoA_Oxase/DH_mid-dom_sf"/>
</dbReference>
<dbReference type="SUPFAM" id="SSF47203">
    <property type="entry name" value="Acyl-CoA dehydrogenase C-terminal domain-like"/>
    <property type="match status" value="1"/>
</dbReference>
<dbReference type="SUPFAM" id="SSF56645">
    <property type="entry name" value="Acyl-CoA dehydrogenase NM domain-like"/>
    <property type="match status" value="1"/>
</dbReference>
<evidence type="ECO:0000256" key="1">
    <source>
        <dbReference type="ARBA" id="ARBA00023002"/>
    </source>
</evidence>
<reference evidence="3 4" key="1">
    <citation type="submission" date="2020-07" db="EMBL/GenBank/DDBJ databases">
        <title>Endozoicomonas sp. nov., isolated from sediment.</title>
        <authorList>
            <person name="Gu T."/>
        </authorList>
    </citation>
    <scope>NUCLEOTIDE SEQUENCE [LARGE SCALE GENOMIC DNA]</scope>
    <source>
        <strain evidence="3 4">SM1973</strain>
    </source>
</reference>
<dbReference type="RefSeq" id="WP_180570433.1">
    <property type="nucleotide sequence ID" value="NZ_JACCKB010000041.1"/>
</dbReference>
<comment type="caution">
    <text evidence="3">The sequence shown here is derived from an EMBL/GenBank/DDBJ whole genome shotgun (WGS) entry which is preliminary data.</text>
</comment>
<sequence>MTNLAYTQQIKASTDIEKIVSAYSEADREQLTKGLLDVVSTSDLVKILDEKSNAGPGSLRDVLQVCTTLGKTDASLAWVVGVSNSAWTMRGCFQSLDSSALAMRHNKILAMVLGRPGVLVKDKLSGRWLLNGEWRYASGWRYSSFFFCLAAVENSNGQDVRVVAIPAEQLDEAESWKSTGLRGTQSVTVRAQGIEVPDDHIEDYSCILSGKNRSQSHFNGNGKQASYSGLFTGVLMNCLVGSMLGAVEAGFEYIITTADKHPVLGSHYEFMSDSGAIRAEIGRLHSALDLYKRAAEYNADIIDQAAREPDIALTTQDRVDIRGRATQIMRGCVDIVQDLLWVNGASGLDKENPLERIWRDVNVGARHGGFSKLVPEEAVGLSVLGRDPKTLTRMF</sequence>
<name>A0A853I9E8_9GAMM</name>
<feature type="domain" description="Acyl-CoA dehydrogenase C-terminal" evidence="2">
    <location>
        <begin position="242"/>
        <end position="371"/>
    </location>
</feature>
<gene>
    <name evidence="3" type="ORF">H0A36_20405</name>
</gene>
<keyword evidence="1" id="KW-0560">Oxidoreductase</keyword>
<accession>A0A853I9E8</accession>
<keyword evidence="4" id="KW-1185">Reference proteome</keyword>
<evidence type="ECO:0000259" key="2">
    <source>
        <dbReference type="Pfam" id="PF08028"/>
    </source>
</evidence>
<dbReference type="Gene3D" id="2.40.110.10">
    <property type="entry name" value="Butyryl-CoA Dehydrogenase, subunit A, domain 2"/>
    <property type="match status" value="1"/>
</dbReference>